<reference evidence="1 2" key="1">
    <citation type="submission" date="2019-07" db="EMBL/GenBank/DDBJ databases">
        <authorList>
            <person name="Jastrzebski P J."/>
            <person name="Paukszto L."/>
            <person name="Jastrzebski P J."/>
        </authorList>
    </citation>
    <scope>NUCLEOTIDE SEQUENCE [LARGE SCALE GENOMIC DNA]</scope>
    <source>
        <strain evidence="1 2">WMS-il1</strain>
    </source>
</reference>
<gene>
    <name evidence="1" type="ORF">WMSIL1_LOCUS3486</name>
</gene>
<evidence type="ECO:0000313" key="2">
    <source>
        <dbReference type="Proteomes" id="UP000321570"/>
    </source>
</evidence>
<dbReference type="AlphaFoldDB" id="A0A564Y8M0"/>
<proteinExistence type="predicted"/>
<keyword evidence="2" id="KW-1185">Reference proteome</keyword>
<dbReference type="EMBL" id="CABIJS010000110">
    <property type="protein sequence ID" value="VUZ42864.1"/>
    <property type="molecule type" value="Genomic_DNA"/>
</dbReference>
<accession>A0A564Y8M0</accession>
<organism evidence="1 2">
    <name type="scientific">Hymenolepis diminuta</name>
    <name type="common">Rat tapeworm</name>
    <dbReference type="NCBI Taxonomy" id="6216"/>
    <lineage>
        <taxon>Eukaryota</taxon>
        <taxon>Metazoa</taxon>
        <taxon>Spiralia</taxon>
        <taxon>Lophotrochozoa</taxon>
        <taxon>Platyhelminthes</taxon>
        <taxon>Cestoda</taxon>
        <taxon>Eucestoda</taxon>
        <taxon>Cyclophyllidea</taxon>
        <taxon>Hymenolepididae</taxon>
        <taxon>Hymenolepis</taxon>
    </lineage>
</organism>
<name>A0A564Y8M0_HYMDI</name>
<protein>
    <submittedName>
        <fullName evidence="1">Uncharacterized protein</fullName>
    </submittedName>
</protein>
<sequence length="66" mass="7453">MSSTLFSSHPKTKSVKCLLSSLRMGDSSERMQLTSKCCRNSPSYYPCSIVKITFSRDSVPTYLRSH</sequence>
<evidence type="ECO:0000313" key="1">
    <source>
        <dbReference type="EMBL" id="VUZ42864.1"/>
    </source>
</evidence>
<dbReference type="Proteomes" id="UP000321570">
    <property type="component" value="Unassembled WGS sequence"/>
</dbReference>